<reference evidence="5" key="1">
    <citation type="journal article" date="2020" name="mSystems">
        <title>Genome- and Community-Level Interaction Insights into Carbon Utilization and Element Cycling Functions of Hydrothermarchaeota in Hydrothermal Sediment.</title>
        <authorList>
            <person name="Zhou Z."/>
            <person name="Liu Y."/>
            <person name="Xu W."/>
            <person name="Pan J."/>
            <person name="Luo Z.H."/>
            <person name="Li M."/>
        </authorList>
    </citation>
    <scope>NUCLEOTIDE SEQUENCE [LARGE SCALE GENOMIC DNA]</scope>
    <source>
        <strain evidence="5">SpSt-774</strain>
    </source>
</reference>
<comment type="cofactor">
    <cofactor evidence="3">
        <name>FAD</name>
        <dbReference type="ChEBI" id="CHEBI:57692"/>
    </cofactor>
</comment>
<dbReference type="InterPro" id="IPR036188">
    <property type="entry name" value="FAD/NAD-bd_sf"/>
</dbReference>
<comment type="similarity">
    <text evidence="3">Belongs to the class-II pyridine nucleotide-disulfide oxidoreductase family.</text>
</comment>
<dbReference type="NCBIfam" id="TIGR01292">
    <property type="entry name" value="TRX_reduct"/>
    <property type="match status" value="1"/>
</dbReference>
<comment type="caution">
    <text evidence="5">The sequence shown here is derived from an EMBL/GenBank/DDBJ whole genome shotgun (WGS) entry which is preliminary data.</text>
</comment>
<dbReference type="InterPro" id="IPR005982">
    <property type="entry name" value="Thioredox_Rdtase"/>
</dbReference>
<dbReference type="PANTHER" id="PTHR48105">
    <property type="entry name" value="THIOREDOXIN REDUCTASE 1-RELATED-RELATED"/>
    <property type="match status" value="1"/>
</dbReference>
<dbReference type="InterPro" id="IPR050097">
    <property type="entry name" value="Ferredoxin-NADP_redctase_2"/>
</dbReference>
<sequence length="306" mass="33317">MNKENLELIIIGGGPAGLSAGIYASRAGLKTLILERGILGGIAATTDLIENYPGFPEGMKGMELAERMKRQCERFGVQIKNGEVNSIAKEENGFVIKSSLADYRTKAVIIATGSSPKRLNIPGEAELFGRGVSYCATCDGPLFKNQDIAVIGCGNSGLQEGLFLLNFVKSITFIEFLPYITADNILQERLKGENRVKFLLNHNPLSINGKNRVESITVMDRGTNEKKIISVSGIFIYVGLIPNSQIFKDIVHLDKNGFIHTNEELETSVPGIFAAGDVRAKRYRQVVIACSEGAIAAMNAYHYIKG</sequence>
<evidence type="ECO:0000256" key="2">
    <source>
        <dbReference type="ARBA" id="ARBA00023002"/>
    </source>
</evidence>
<proteinExistence type="inferred from homology"/>
<dbReference type="PRINTS" id="PR00368">
    <property type="entry name" value="FADPNR"/>
</dbReference>
<gene>
    <name evidence="5" type="primary">trxB</name>
    <name evidence="5" type="ORF">ENV60_04375</name>
</gene>
<keyword evidence="3" id="KW-0676">Redox-active center</keyword>
<dbReference type="AlphaFoldDB" id="A0A7C4X8T1"/>
<keyword evidence="2 3" id="KW-0560">Oxidoreductase</keyword>
<dbReference type="EC" id="1.8.1.9" evidence="3"/>
<dbReference type="Gene3D" id="3.50.50.60">
    <property type="entry name" value="FAD/NAD(P)-binding domain"/>
    <property type="match status" value="2"/>
</dbReference>
<organism evidence="5">
    <name type="scientific">candidate division WOR-3 bacterium</name>
    <dbReference type="NCBI Taxonomy" id="2052148"/>
    <lineage>
        <taxon>Bacteria</taxon>
        <taxon>Bacteria division WOR-3</taxon>
    </lineage>
</organism>
<dbReference type="Pfam" id="PF07992">
    <property type="entry name" value="Pyr_redox_2"/>
    <property type="match status" value="1"/>
</dbReference>
<protein>
    <recommendedName>
        <fullName evidence="3">Thioredoxin reductase</fullName>
        <ecNumber evidence="3">1.8.1.9</ecNumber>
    </recommendedName>
</protein>
<dbReference type="PRINTS" id="PR00469">
    <property type="entry name" value="PNDRDTASEII"/>
</dbReference>
<evidence type="ECO:0000259" key="4">
    <source>
        <dbReference type="Pfam" id="PF07992"/>
    </source>
</evidence>
<name>A0A7C4X8T1_UNCW3</name>
<accession>A0A7C4X8T1</accession>
<keyword evidence="3" id="KW-0274">FAD</keyword>
<dbReference type="InterPro" id="IPR023753">
    <property type="entry name" value="FAD/NAD-binding_dom"/>
</dbReference>
<dbReference type="EMBL" id="DTGZ01000081">
    <property type="protein sequence ID" value="HGV97512.1"/>
    <property type="molecule type" value="Genomic_DNA"/>
</dbReference>
<dbReference type="GO" id="GO:0005737">
    <property type="term" value="C:cytoplasm"/>
    <property type="evidence" value="ECO:0007669"/>
    <property type="project" value="InterPro"/>
</dbReference>
<evidence type="ECO:0000256" key="1">
    <source>
        <dbReference type="ARBA" id="ARBA00022630"/>
    </source>
</evidence>
<keyword evidence="1 3" id="KW-0285">Flavoprotein</keyword>
<dbReference type="GO" id="GO:0019430">
    <property type="term" value="P:removal of superoxide radicals"/>
    <property type="evidence" value="ECO:0007669"/>
    <property type="project" value="UniProtKB-UniRule"/>
</dbReference>
<comment type="subunit">
    <text evidence="3">Homodimer.</text>
</comment>
<comment type="catalytic activity">
    <reaction evidence="3">
        <text>[thioredoxin]-dithiol + NADP(+) = [thioredoxin]-disulfide + NADPH + H(+)</text>
        <dbReference type="Rhea" id="RHEA:20345"/>
        <dbReference type="Rhea" id="RHEA-COMP:10698"/>
        <dbReference type="Rhea" id="RHEA-COMP:10700"/>
        <dbReference type="ChEBI" id="CHEBI:15378"/>
        <dbReference type="ChEBI" id="CHEBI:29950"/>
        <dbReference type="ChEBI" id="CHEBI:50058"/>
        <dbReference type="ChEBI" id="CHEBI:57783"/>
        <dbReference type="ChEBI" id="CHEBI:58349"/>
        <dbReference type="EC" id="1.8.1.9"/>
    </reaction>
</comment>
<evidence type="ECO:0000256" key="3">
    <source>
        <dbReference type="RuleBase" id="RU003880"/>
    </source>
</evidence>
<feature type="domain" description="FAD/NAD(P)-binding" evidence="4">
    <location>
        <begin position="8"/>
        <end position="293"/>
    </location>
</feature>
<dbReference type="SUPFAM" id="SSF51905">
    <property type="entry name" value="FAD/NAD(P)-binding domain"/>
    <property type="match status" value="1"/>
</dbReference>
<evidence type="ECO:0000313" key="5">
    <source>
        <dbReference type="EMBL" id="HGV97512.1"/>
    </source>
</evidence>
<dbReference type="GO" id="GO:0004791">
    <property type="term" value="F:thioredoxin-disulfide reductase (NADPH) activity"/>
    <property type="evidence" value="ECO:0007669"/>
    <property type="project" value="UniProtKB-UniRule"/>
</dbReference>